<dbReference type="Gramene" id="Solyc01g079920.3.1">
    <property type="protein sequence ID" value="Solyc01g079920.3.1"/>
    <property type="gene ID" value="Solyc01g079920.3"/>
</dbReference>
<keyword evidence="3" id="KW-0964">Secreted</keyword>
<dbReference type="GO" id="GO:0004190">
    <property type="term" value="F:aspartic-type endopeptidase activity"/>
    <property type="evidence" value="ECO:0007669"/>
    <property type="project" value="InterPro"/>
</dbReference>
<feature type="signal peptide" evidence="5">
    <location>
        <begin position="1"/>
        <end position="24"/>
    </location>
</feature>
<comment type="similarity">
    <text evidence="2">Belongs to the peptidase A1 family.</text>
</comment>
<sequence>TRMETLTFFLLLFPLHNIFFLCSCEVPQTTLYLPITKDASTLQYITEVGQRTPLVPIKLLVHLAGRSLWVDCDKGYKSSTYKPAVCNSTLCSFANSHACGDCLFKSQLQPGCNNNTCYIWGENPLINSYMDRAEIAEDILAIGSTPGVRITWQRFIFTCVESYLARRLANGVTGIVGFGHESPLSIPNQLGLDPTLNKKFGMCLSSSTRSRGVIFIGSGPYYVYNPKKIDISKNLVYTKVITNRGFLLSEEYYIQVSSIRIAGQDVPLNRTLLSINKNNGVGGTKISSTIPFTILHTSIYDAVKIAFIKALPKNVTLVEPPMKRFGVCFSSKNIRSTKVGPDVPVIDFVLHKPSAFWRIYGANSVVQVKKDVMCLALVGRDQTWEPSIVIGGHQLEENLLVFDLPKKKIGFSSSLKLKQTSCSIAELGEDVLAIGVQPITLVSQPRIIFICVESYIMERLAKGVTDTPIKGFGACFSSKNITSTNVGPDVPVIDFVFHKSSAFWRIYGTNSVVQVSKDVKCLAFVGQDQSWAPSIVIGGHQLEENLLIFDLPHKKIGFSSSLKLQQTSCSKYDNISKN</sequence>
<accession>A0A3Q7EHR3</accession>
<dbReference type="Pfam" id="PF14543">
    <property type="entry name" value="TAXi_N"/>
    <property type="match status" value="1"/>
</dbReference>
<dbReference type="FunFam" id="2.40.70.10:FF:000041">
    <property type="entry name" value="Basic 7S globulin"/>
    <property type="match status" value="1"/>
</dbReference>
<keyword evidence="4 5" id="KW-0732">Signal</keyword>
<keyword evidence="8" id="KW-1185">Reference proteome</keyword>
<evidence type="ECO:0000256" key="1">
    <source>
        <dbReference type="ARBA" id="ARBA00004239"/>
    </source>
</evidence>
<dbReference type="Gene3D" id="2.40.70.10">
    <property type="entry name" value="Acid Proteases"/>
    <property type="match status" value="3"/>
</dbReference>
<proteinExistence type="inferred from homology"/>
<dbReference type="InterPro" id="IPR033121">
    <property type="entry name" value="PEPTIDASE_A1"/>
</dbReference>
<evidence type="ECO:0000259" key="6">
    <source>
        <dbReference type="PROSITE" id="PS51767"/>
    </source>
</evidence>
<name>A0A3Q7EHR3_SOLLC</name>
<evidence type="ECO:0000256" key="5">
    <source>
        <dbReference type="SAM" id="SignalP"/>
    </source>
</evidence>
<dbReference type="PaxDb" id="4081-Solyc01g079920.2.1"/>
<evidence type="ECO:0000256" key="4">
    <source>
        <dbReference type="ARBA" id="ARBA00022729"/>
    </source>
</evidence>
<dbReference type="PROSITE" id="PS51767">
    <property type="entry name" value="PEPTIDASE_A1"/>
    <property type="match status" value="1"/>
</dbReference>
<evidence type="ECO:0000256" key="3">
    <source>
        <dbReference type="ARBA" id="ARBA00022525"/>
    </source>
</evidence>
<feature type="chain" id="PRO_5018547924" description="Peptidase A1 domain-containing protein" evidence="5">
    <location>
        <begin position="25"/>
        <end position="578"/>
    </location>
</feature>
<dbReference type="PANTHER" id="PTHR47965:SF32">
    <property type="entry name" value="PEPTIDASE A1 DOMAIN-CONTAINING PROTEIN"/>
    <property type="match status" value="1"/>
</dbReference>
<dbReference type="PANTHER" id="PTHR47965">
    <property type="entry name" value="ASPARTYL PROTEASE-RELATED"/>
    <property type="match status" value="1"/>
</dbReference>
<comment type="subcellular location">
    <subcellularLocation>
        <location evidence="1">Secreted</location>
        <location evidence="1">Extracellular space</location>
    </subcellularLocation>
</comment>
<dbReference type="Pfam" id="PF14541">
    <property type="entry name" value="TAXi_C"/>
    <property type="match status" value="2"/>
</dbReference>
<evidence type="ECO:0000256" key="2">
    <source>
        <dbReference type="ARBA" id="ARBA00007447"/>
    </source>
</evidence>
<evidence type="ECO:0000313" key="7">
    <source>
        <dbReference type="EnsemblPlants" id="Solyc01g079920.3.1"/>
    </source>
</evidence>
<feature type="domain" description="Peptidase A1" evidence="6">
    <location>
        <begin position="44"/>
        <end position="412"/>
    </location>
</feature>
<dbReference type="InterPro" id="IPR001461">
    <property type="entry name" value="Aspartic_peptidase_A1"/>
</dbReference>
<dbReference type="OMA" id="FANSHAC"/>
<dbReference type="GO" id="GO:0006508">
    <property type="term" value="P:proteolysis"/>
    <property type="evidence" value="ECO:0007669"/>
    <property type="project" value="InterPro"/>
</dbReference>
<dbReference type="InterPro" id="IPR021109">
    <property type="entry name" value="Peptidase_aspartic_dom_sf"/>
</dbReference>
<dbReference type="AlphaFoldDB" id="A0A3Q7EHR3"/>
<reference evidence="7" key="2">
    <citation type="submission" date="2019-01" db="UniProtKB">
        <authorList>
            <consortium name="EnsemblPlants"/>
        </authorList>
    </citation>
    <scope>IDENTIFICATION</scope>
    <source>
        <strain evidence="7">cv. Heinz 1706</strain>
    </source>
</reference>
<organism evidence="7">
    <name type="scientific">Solanum lycopersicum</name>
    <name type="common">Tomato</name>
    <name type="synonym">Lycopersicon esculentum</name>
    <dbReference type="NCBI Taxonomy" id="4081"/>
    <lineage>
        <taxon>Eukaryota</taxon>
        <taxon>Viridiplantae</taxon>
        <taxon>Streptophyta</taxon>
        <taxon>Embryophyta</taxon>
        <taxon>Tracheophyta</taxon>
        <taxon>Spermatophyta</taxon>
        <taxon>Magnoliopsida</taxon>
        <taxon>eudicotyledons</taxon>
        <taxon>Gunneridae</taxon>
        <taxon>Pentapetalae</taxon>
        <taxon>asterids</taxon>
        <taxon>lamiids</taxon>
        <taxon>Solanales</taxon>
        <taxon>Solanaceae</taxon>
        <taxon>Solanoideae</taxon>
        <taxon>Solaneae</taxon>
        <taxon>Solanum</taxon>
        <taxon>Solanum subgen. Lycopersicon</taxon>
    </lineage>
</organism>
<dbReference type="Proteomes" id="UP000004994">
    <property type="component" value="Chromosome 1"/>
</dbReference>
<reference evidence="7" key="1">
    <citation type="journal article" date="2012" name="Nature">
        <title>The tomato genome sequence provides insights into fleshy fruit evolution.</title>
        <authorList>
            <consortium name="Tomato Genome Consortium"/>
        </authorList>
    </citation>
    <scope>NUCLEOTIDE SEQUENCE [LARGE SCALE GENOMIC DNA]</scope>
    <source>
        <strain evidence="7">cv. Heinz 1706</strain>
    </source>
</reference>
<protein>
    <recommendedName>
        <fullName evidence="6">Peptidase A1 domain-containing protein</fullName>
    </recommendedName>
</protein>
<dbReference type="InterPro" id="IPR032861">
    <property type="entry name" value="TAXi_N"/>
</dbReference>
<dbReference type="EnsemblPlants" id="Solyc01g079920.3.1">
    <property type="protein sequence ID" value="Solyc01g079920.3.1"/>
    <property type="gene ID" value="Solyc01g079920.3"/>
</dbReference>
<dbReference type="STRING" id="4081.A0A3Q7EHR3"/>
<dbReference type="InParanoid" id="A0A3Q7EHR3"/>
<dbReference type="SUPFAM" id="SSF50630">
    <property type="entry name" value="Acid proteases"/>
    <property type="match status" value="2"/>
</dbReference>
<dbReference type="InterPro" id="IPR032799">
    <property type="entry name" value="TAXi_C"/>
</dbReference>
<evidence type="ECO:0000313" key="8">
    <source>
        <dbReference type="Proteomes" id="UP000004994"/>
    </source>
</evidence>
<dbReference type="GO" id="GO:0005576">
    <property type="term" value="C:extracellular region"/>
    <property type="evidence" value="ECO:0007669"/>
    <property type="project" value="UniProtKB-SubCell"/>
</dbReference>